<sequence length="201" mass="22917">MSSTSFVPLNLSENYVKDSLSMDDLVTKNRRLDQELRELKTILSEVSLTKATVQLRQQIKNQDLNQTWLPSTDDLVFAVTCGKTKLRKLMCLRFCSKIPFSLYEKCGTKNRTRFLDITSHARVGGGSISDALIGMHAFTGCDTVSIFAGCRKLTTFKQMKSNKTFQEAFSELRRSRDISPELFQKLHYVNLPNVHAFCFNN</sequence>
<gene>
    <name evidence="1" type="ORF">OCBIM_22014609mg</name>
</gene>
<evidence type="ECO:0000313" key="1">
    <source>
        <dbReference type="EMBL" id="KOF65687.1"/>
    </source>
</evidence>
<organism evidence="1">
    <name type="scientific">Octopus bimaculoides</name>
    <name type="common">California two-spotted octopus</name>
    <dbReference type="NCBI Taxonomy" id="37653"/>
    <lineage>
        <taxon>Eukaryota</taxon>
        <taxon>Metazoa</taxon>
        <taxon>Spiralia</taxon>
        <taxon>Lophotrochozoa</taxon>
        <taxon>Mollusca</taxon>
        <taxon>Cephalopoda</taxon>
        <taxon>Coleoidea</taxon>
        <taxon>Octopodiformes</taxon>
        <taxon>Octopoda</taxon>
        <taxon>Incirrata</taxon>
        <taxon>Octopodidae</taxon>
        <taxon>Octopus</taxon>
    </lineage>
</organism>
<protein>
    <submittedName>
        <fullName evidence="1">Uncharacterized protein</fullName>
    </submittedName>
</protein>
<accession>A0A0L8FM08</accession>
<dbReference type="EMBL" id="KQ429007">
    <property type="protein sequence ID" value="KOF65687.1"/>
    <property type="molecule type" value="Genomic_DNA"/>
</dbReference>
<name>A0A0L8FM08_OCTBM</name>
<reference evidence="1" key="1">
    <citation type="submission" date="2015-07" db="EMBL/GenBank/DDBJ databases">
        <title>MeaNS - Measles Nucleotide Surveillance Program.</title>
        <authorList>
            <person name="Tran T."/>
            <person name="Druce J."/>
        </authorList>
    </citation>
    <scope>NUCLEOTIDE SEQUENCE</scope>
    <source>
        <strain evidence="1">UCB-OBI-ISO-001</strain>
        <tissue evidence="1">Gonad</tissue>
    </source>
</reference>
<dbReference type="AlphaFoldDB" id="A0A0L8FM08"/>
<proteinExistence type="predicted"/>